<protein>
    <submittedName>
        <fullName evidence="2">NDP-sugar dehydratase or epimerase</fullName>
    </submittedName>
</protein>
<keyword evidence="3" id="KW-1185">Reference proteome</keyword>
<evidence type="ECO:0000259" key="1">
    <source>
        <dbReference type="Pfam" id="PF01370"/>
    </source>
</evidence>
<comment type="caution">
    <text evidence="2">The sequence shown here is derived from an EMBL/GenBank/DDBJ whole genome shotgun (WGS) entry which is preliminary data.</text>
</comment>
<gene>
    <name evidence="2" type="ORF">DSM19430T_32260</name>
</gene>
<evidence type="ECO:0000313" key="3">
    <source>
        <dbReference type="Proteomes" id="UP000503820"/>
    </source>
</evidence>
<reference evidence="2 3" key="1">
    <citation type="submission" date="2020-05" db="EMBL/GenBank/DDBJ databases">
        <title>Draft genome sequence of Desulfovibrio psychrotolerans JS1T.</title>
        <authorList>
            <person name="Ueno A."/>
            <person name="Tamazawa S."/>
            <person name="Tamamura S."/>
            <person name="Murakami T."/>
            <person name="Kiyama T."/>
            <person name="Inomata H."/>
            <person name="Amano Y."/>
            <person name="Miyakawa K."/>
            <person name="Tamaki H."/>
            <person name="Naganuma T."/>
            <person name="Kaneko K."/>
        </authorList>
    </citation>
    <scope>NUCLEOTIDE SEQUENCE [LARGE SCALE GENOMIC DNA]</scope>
    <source>
        <strain evidence="2 3">JS1</strain>
    </source>
</reference>
<dbReference type="EMBL" id="BLVP01000043">
    <property type="protein sequence ID" value="GFM38542.1"/>
    <property type="molecule type" value="Genomic_DNA"/>
</dbReference>
<feature type="domain" description="NAD-dependent epimerase/dehydratase" evidence="1">
    <location>
        <begin position="7"/>
        <end position="245"/>
    </location>
</feature>
<dbReference type="PANTHER" id="PTHR43245:SF53">
    <property type="entry name" value="EPIMERASE-RELATED"/>
    <property type="match status" value="1"/>
</dbReference>
<proteinExistence type="predicted"/>
<organism evidence="2 3">
    <name type="scientific">Desulfovibrio psychrotolerans</name>
    <dbReference type="NCBI Taxonomy" id="415242"/>
    <lineage>
        <taxon>Bacteria</taxon>
        <taxon>Pseudomonadati</taxon>
        <taxon>Thermodesulfobacteriota</taxon>
        <taxon>Desulfovibrionia</taxon>
        <taxon>Desulfovibrionales</taxon>
        <taxon>Desulfovibrionaceae</taxon>
        <taxon>Desulfovibrio</taxon>
    </lineage>
</organism>
<dbReference type="Proteomes" id="UP000503820">
    <property type="component" value="Unassembled WGS sequence"/>
</dbReference>
<dbReference type="InterPro" id="IPR001509">
    <property type="entry name" value="Epimerase_deHydtase"/>
</dbReference>
<dbReference type="InterPro" id="IPR050177">
    <property type="entry name" value="Lipid_A_modif_metabolic_enz"/>
</dbReference>
<evidence type="ECO:0000313" key="2">
    <source>
        <dbReference type="EMBL" id="GFM38542.1"/>
    </source>
</evidence>
<dbReference type="Gene3D" id="3.40.50.720">
    <property type="entry name" value="NAD(P)-binding Rossmann-like Domain"/>
    <property type="match status" value="1"/>
</dbReference>
<name>A0A7J0BZE7_9BACT</name>
<dbReference type="Pfam" id="PF01370">
    <property type="entry name" value="Epimerase"/>
    <property type="match status" value="1"/>
</dbReference>
<sequence length="317" mass="34469">MITGKRICITGGAGFIGSSLVGRLVKDNQVVVLDNFSRDSLGQKEYSQHPNITVVKGDVLNYEDVARAAQDADYIIHCAGIAGIRTVCLKPTRTMEVNFIGSANVLKAAVENPGCKRVVCFSTSEVFGSCALTSKENDQSVIGASGQARWTYAVSKLAEEHLAVAYYREFNVPTCVVRPFNIYGPGQIGEGALKIFVQKALANEPITVFGEGTQIRAWCYLDDMVEGTMRCIENDAAVGESFNIGNARSIQTIYGLANTVIRVLNSKSNIQFAPAPSVDIELRIPCVDKARDILGFEAQVDLEEGILRTAEHYSKMK</sequence>
<dbReference type="RefSeq" id="WP_174411154.1">
    <property type="nucleotide sequence ID" value="NZ_BLVP01000043.1"/>
</dbReference>
<dbReference type="InterPro" id="IPR036291">
    <property type="entry name" value="NAD(P)-bd_dom_sf"/>
</dbReference>
<accession>A0A7J0BZE7</accession>
<dbReference type="SUPFAM" id="SSF51735">
    <property type="entry name" value="NAD(P)-binding Rossmann-fold domains"/>
    <property type="match status" value="1"/>
</dbReference>
<dbReference type="PANTHER" id="PTHR43245">
    <property type="entry name" value="BIFUNCTIONAL POLYMYXIN RESISTANCE PROTEIN ARNA"/>
    <property type="match status" value="1"/>
</dbReference>
<dbReference type="AlphaFoldDB" id="A0A7J0BZE7"/>